<evidence type="ECO:0008006" key="4">
    <source>
        <dbReference type="Google" id="ProtNLM"/>
    </source>
</evidence>
<keyword evidence="1" id="KW-1133">Transmembrane helix</keyword>
<comment type="caution">
    <text evidence="2">The sequence shown here is derived from an EMBL/GenBank/DDBJ whole genome shotgun (WGS) entry which is preliminary data.</text>
</comment>
<dbReference type="EMBL" id="BPVZ01000017">
    <property type="protein sequence ID" value="GKV01443.1"/>
    <property type="molecule type" value="Genomic_DNA"/>
</dbReference>
<protein>
    <recommendedName>
        <fullName evidence="4">Ribosomal protein L20</fullName>
    </recommendedName>
</protein>
<sequence length="61" mass="7230">MRGHRAKTKMKMKGNRSQSVASLLWIKKLIIYIICKIILKNNKKNYSQIICIRYCKVGQKF</sequence>
<dbReference type="Proteomes" id="UP001054252">
    <property type="component" value="Unassembled WGS sequence"/>
</dbReference>
<reference evidence="2 3" key="1">
    <citation type="journal article" date="2021" name="Commun. Biol.">
        <title>The genome of Shorea leprosula (Dipterocarpaceae) highlights the ecological relevance of drought in aseasonal tropical rainforests.</title>
        <authorList>
            <person name="Ng K.K.S."/>
            <person name="Kobayashi M.J."/>
            <person name="Fawcett J.A."/>
            <person name="Hatakeyama M."/>
            <person name="Paape T."/>
            <person name="Ng C.H."/>
            <person name="Ang C.C."/>
            <person name="Tnah L.H."/>
            <person name="Lee C.T."/>
            <person name="Nishiyama T."/>
            <person name="Sese J."/>
            <person name="O'Brien M.J."/>
            <person name="Copetti D."/>
            <person name="Mohd Noor M.I."/>
            <person name="Ong R.C."/>
            <person name="Putra M."/>
            <person name="Sireger I.Z."/>
            <person name="Indrioko S."/>
            <person name="Kosugi Y."/>
            <person name="Izuno A."/>
            <person name="Isagi Y."/>
            <person name="Lee S.L."/>
            <person name="Shimizu K.K."/>
        </authorList>
    </citation>
    <scope>NUCLEOTIDE SEQUENCE [LARGE SCALE GENOMIC DNA]</scope>
    <source>
        <strain evidence="2">214</strain>
    </source>
</reference>
<gene>
    <name evidence="2" type="ORF">SLEP1_g13994</name>
</gene>
<evidence type="ECO:0000313" key="3">
    <source>
        <dbReference type="Proteomes" id="UP001054252"/>
    </source>
</evidence>
<keyword evidence="1" id="KW-0812">Transmembrane</keyword>
<proteinExistence type="predicted"/>
<dbReference type="AlphaFoldDB" id="A0AAV5IQL5"/>
<name>A0AAV5IQL5_9ROSI</name>
<accession>A0AAV5IQL5</accession>
<organism evidence="2 3">
    <name type="scientific">Rubroshorea leprosula</name>
    <dbReference type="NCBI Taxonomy" id="152421"/>
    <lineage>
        <taxon>Eukaryota</taxon>
        <taxon>Viridiplantae</taxon>
        <taxon>Streptophyta</taxon>
        <taxon>Embryophyta</taxon>
        <taxon>Tracheophyta</taxon>
        <taxon>Spermatophyta</taxon>
        <taxon>Magnoliopsida</taxon>
        <taxon>eudicotyledons</taxon>
        <taxon>Gunneridae</taxon>
        <taxon>Pentapetalae</taxon>
        <taxon>rosids</taxon>
        <taxon>malvids</taxon>
        <taxon>Malvales</taxon>
        <taxon>Dipterocarpaceae</taxon>
        <taxon>Rubroshorea</taxon>
    </lineage>
</organism>
<keyword evidence="1" id="KW-0472">Membrane</keyword>
<keyword evidence="3" id="KW-1185">Reference proteome</keyword>
<evidence type="ECO:0000256" key="1">
    <source>
        <dbReference type="SAM" id="Phobius"/>
    </source>
</evidence>
<feature type="transmembrane region" description="Helical" evidence="1">
    <location>
        <begin position="20"/>
        <end position="39"/>
    </location>
</feature>
<evidence type="ECO:0000313" key="2">
    <source>
        <dbReference type="EMBL" id="GKV01443.1"/>
    </source>
</evidence>